<organism evidence="3 4">
    <name type="scientific">Perilla frutescens var. hirtella</name>
    <name type="common">Perilla citriodora</name>
    <name type="synonym">Perilla setoyensis</name>
    <dbReference type="NCBI Taxonomy" id="608512"/>
    <lineage>
        <taxon>Eukaryota</taxon>
        <taxon>Viridiplantae</taxon>
        <taxon>Streptophyta</taxon>
        <taxon>Embryophyta</taxon>
        <taxon>Tracheophyta</taxon>
        <taxon>Spermatophyta</taxon>
        <taxon>Magnoliopsida</taxon>
        <taxon>eudicotyledons</taxon>
        <taxon>Gunneridae</taxon>
        <taxon>Pentapetalae</taxon>
        <taxon>asterids</taxon>
        <taxon>lamiids</taxon>
        <taxon>Lamiales</taxon>
        <taxon>Lamiaceae</taxon>
        <taxon>Nepetoideae</taxon>
        <taxon>Elsholtzieae</taxon>
        <taxon>Perilla</taxon>
    </lineage>
</organism>
<proteinExistence type="predicted"/>
<dbReference type="CDD" id="cd22160">
    <property type="entry name" value="F-box_AtFBL13-like"/>
    <property type="match status" value="1"/>
</dbReference>
<dbReference type="InterPro" id="IPR055411">
    <property type="entry name" value="LRR_FXL15/At3g58940/PEG3-like"/>
</dbReference>
<dbReference type="InterPro" id="IPR036047">
    <property type="entry name" value="F-box-like_dom_sf"/>
</dbReference>
<reference evidence="3 4" key="1">
    <citation type="journal article" date="2021" name="Nat. Commun.">
        <title>Incipient diploidization of the medicinal plant Perilla within 10,000 years.</title>
        <authorList>
            <person name="Zhang Y."/>
            <person name="Shen Q."/>
            <person name="Leng L."/>
            <person name="Zhang D."/>
            <person name="Chen S."/>
            <person name="Shi Y."/>
            <person name="Ning Z."/>
            <person name="Chen S."/>
        </authorList>
    </citation>
    <scope>NUCLEOTIDE SEQUENCE [LARGE SCALE GENOMIC DNA]</scope>
    <source>
        <strain evidence="4">cv. PC099</strain>
    </source>
</reference>
<name>A0AAD4INR5_PERFH</name>
<sequence>MNKSKSIKTGDRPSELPDSLIFHIFWLLPMRDVVRTTILSKHWRNLWTTIPCLNFDNYSIHEFDTNGRFREFVNRALIFWRGIKIQKFKINFFSQDLKEPFVSDIDMWVRFAKDNKAEELYLHQMFICQTYSVPQYLFSSFSSLKVLSLKGCSLKINGNVRWNQLKSLTIDSDEVDEDVINQVLCSSPRLEECFLTLYEMRNMSIRSSSLKKLSFNNSSLYESGHPWKDMDELRIWTPNLEALEISGIPYRRCLLKDVSSLTHATLKFHAHNSFSGNDFLQETLMQVFAAIKHVENVTLSDWCIEVLGAMKEKSLLSTMANVKFLKLIECSFVEYELIAGLLETFPRLKMLVLDQDATKAVQYDDDPEPRKFDAKSHLNFQTNLPNSFLRQLREVKVTWEEGDDSIFPLIQIVLKYASKLEKMAFGVKGTVSSNSLVLASQKLLRMKRSSPTAELIFCESWSSSP</sequence>
<gene>
    <name evidence="3" type="ORF">C2S53_004319</name>
</gene>
<dbReference type="SUPFAM" id="SSF52047">
    <property type="entry name" value="RNI-like"/>
    <property type="match status" value="1"/>
</dbReference>
<dbReference type="Proteomes" id="UP001190926">
    <property type="component" value="Unassembled WGS sequence"/>
</dbReference>
<evidence type="ECO:0000313" key="3">
    <source>
        <dbReference type="EMBL" id="KAH6756220.1"/>
    </source>
</evidence>
<dbReference type="Pfam" id="PF00646">
    <property type="entry name" value="F-box"/>
    <property type="match status" value="1"/>
</dbReference>
<dbReference type="InterPro" id="IPR032675">
    <property type="entry name" value="LRR_dom_sf"/>
</dbReference>
<evidence type="ECO:0008006" key="5">
    <source>
        <dbReference type="Google" id="ProtNLM"/>
    </source>
</evidence>
<protein>
    <recommendedName>
        <fullName evidence="5">F-box domain-containing protein</fullName>
    </recommendedName>
</protein>
<dbReference type="Pfam" id="PF24758">
    <property type="entry name" value="LRR_At5g56370"/>
    <property type="match status" value="1"/>
</dbReference>
<dbReference type="SUPFAM" id="SSF81383">
    <property type="entry name" value="F-box domain"/>
    <property type="match status" value="1"/>
</dbReference>
<accession>A0AAD4INR5</accession>
<evidence type="ECO:0000313" key="4">
    <source>
        <dbReference type="Proteomes" id="UP001190926"/>
    </source>
</evidence>
<dbReference type="EMBL" id="SDAM02029566">
    <property type="protein sequence ID" value="KAH6756220.1"/>
    <property type="molecule type" value="Genomic_DNA"/>
</dbReference>
<keyword evidence="4" id="KW-1185">Reference proteome</keyword>
<evidence type="ECO:0000259" key="1">
    <source>
        <dbReference type="Pfam" id="PF00646"/>
    </source>
</evidence>
<dbReference type="PANTHER" id="PTHR31900">
    <property type="entry name" value="F-BOX/RNI SUPERFAMILY PROTEIN-RELATED"/>
    <property type="match status" value="1"/>
</dbReference>
<dbReference type="Gene3D" id="3.80.10.10">
    <property type="entry name" value="Ribonuclease Inhibitor"/>
    <property type="match status" value="1"/>
</dbReference>
<comment type="caution">
    <text evidence="3">The sequence shown here is derived from an EMBL/GenBank/DDBJ whole genome shotgun (WGS) entry which is preliminary data.</text>
</comment>
<dbReference type="PANTHER" id="PTHR31900:SF32">
    <property type="entry name" value="F-BOX_RNI_FBD-LIKE DOMAIN PROTEIN"/>
    <property type="match status" value="1"/>
</dbReference>
<dbReference type="AlphaFoldDB" id="A0AAD4INR5"/>
<feature type="domain" description="F-box/LRR-repeat protein 15/At3g58940/PEG3-like LRR" evidence="2">
    <location>
        <begin position="106"/>
        <end position="221"/>
    </location>
</feature>
<feature type="domain" description="F-box" evidence="1">
    <location>
        <begin position="14"/>
        <end position="51"/>
    </location>
</feature>
<dbReference type="InterPro" id="IPR001810">
    <property type="entry name" value="F-box_dom"/>
</dbReference>
<dbReference type="InterPro" id="IPR053781">
    <property type="entry name" value="F-box_AtFBL13-like"/>
</dbReference>
<dbReference type="InterPro" id="IPR050232">
    <property type="entry name" value="FBL13/AtMIF1-like"/>
</dbReference>
<dbReference type="Gene3D" id="1.20.1280.50">
    <property type="match status" value="1"/>
</dbReference>
<evidence type="ECO:0000259" key="2">
    <source>
        <dbReference type="Pfam" id="PF24758"/>
    </source>
</evidence>